<keyword evidence="4" id="KW-0239">DNA-directed DNA polymerase</keyword>
<comment type="function">
    <text evidence="2 4">Poorly processive, error-prone DNA polymerase involved in untargeted mutagenesis. Copies undamaged DNA at stalled replication forks, which arise in vivo from mismatched or misaligned primer ends. These misaligned primers can be extended by PolIV. Exhibits no 3'-5' exonuclease (proofreading) activity. May be involved in translesional synthesis, in conjunction with the beta clamp from PolIII.</text>
</comment>
<dbReference type="Pfam" id="PF11799">
    <property type="entry name" value="IMS_C"/>
    <property type="match status" value="1"/>
</dbReference>
<keyword evidence="4 7" id="KW-0808">Transferase</keyword>
<dbReference type="Gene3D" id="3.30.70.270">
    <property type="match status" value="1"/>
</dbReference>
<keyword evidence="8" id="KW-1185">Reference proteome</keyword>
<feature type="binding site" evidence="4">
    <location>
        <position position="9"/>
    </location>
    <ligand>
        <name>Mg(2+)</name>
        <dbReference type="ChEBI" id="CHEBI:18420"/>
    </ligand>
</feature>
<keyword evidence="4" id="KW-0963">Cytoplasm</keyword>
<accession>A0ABW5G7C6</accession>
<dbReference type="CDD" id="cd03586">
    <property type="entry name" value="PolY_Pol_IV_kappa"/>
    <property type="match status" value="1"/>
</dbReference>
<dbReference type="EMBL" id="JBHUKU010000002">
    <property type="protein sequence ID" value="MFD2457411.1"/>
    <property type="molecule type" value="Genomic_DNA"/>
</dbReference>
<feature type="binding site" evidence="4">
    <location>
        <position position="104"/>
    </location>
    <ligand>
        <name>Mg(2+)</name>
        <dbReference type="ChEBI" id="CHEBI:18420"/>
    </ligand>
</feature>
<evidence type="ECO:0000256" key="4">
    <source>
        <dbReference type="HAMAP-Rule" id="MF_01113"/>
    </source>
</evidence>
<evidence type="ECO:0000313" key="7">
    <source>
        <dbReference type="EMBL" id="MFD2457411.1"/>
    </source>
</evidence>
<dbReference type="SUPFAM" id="SSF100879">
    <property type="entry name" value="Lesion bypass DNA polymerase (Y-family), little finger domain"/>
    <property type="match status" value="1"/>
</dbReference>
<comment type="similarity">
    <text evidence="1 4">Belongs to the DNA polymerase type-Y family.</text>
</comment>
<comment type="cofactor">
    <cofactor evidence="4">
        <name>Mg(2+)</name>
        <dbReference type="ChEBI" id="CHEBI:18420"/>
    </cofactor>
    <text evidence="4">Binds 2 magnesium ions per subunit.</text>
</comment>
<dbReference type="InterPro" id="IPR017961">
    <property type="entry name" value="DNA_pol_Y-fam_little_finger"/>
</dbReference>
<name>A0ABW5G7C6_9PSEU</name>
<keyword evidence="4" id="KW-0460">Magnesium</keyword>
<sequence>MTRWVIHLDLDAFYASAEQLTRPTLAGRAVVVGGTGPRGVVSGASYESRVYGVRSAMPMSQARRLLPAGGVILPPRFRVYELLSKEVFEVVGEFAPVLERISLDEAFAEPPDLAGADVAAVTEFCERLRARIRSVTGLVASIGAGTGKQVAKIGSDEAKPDGLLVVPPGTEREFLAPLPVRALWGIGPVAESKLRVIGVQTLGELAALSEADAATTLGGVVGRELRRLAGGTDDRPVAERGEAKQVSAETTFDVDIKDLATLRAEVRKIAVGAHRRLTQAGRVARTVVIKLRHTDMSTVTRSETTASPTDDREQLTATAERLLLDPAEFGGVRLAGVAFSGLSVPHQDALFTLTVSTPDTPAPVAPAAPTPAVEAPTPDAPAPDVPSTWRPGDDVAHEEFGTGWVQGAGQGRVTVRFETRTSGPGAARTFAQTDPALHRADPSACLA</sequence>
<dbReference type="Gene3D" id="3.30.1490.100">
    <property type="entry name" value="DNA polymerase, Y-family, little finger domain"/>
    <property type="match status" value="1"/>
</dbReference>
<dbReference type="RefSeq" id="WP_345388701.1">
    <property type="nucleotide sequence ID" value="NZ_BAABHG010000003.1"/>
</dbReference>
<protein>
    <recommendedName>
        <fullName evidence="4">DNA polymerase IV</fullName>
        <shortName evidence="4">Pol IV</shortName>
        <ecNumber evidence="4">2.7.7.7</ecNumber>
    </recommendedName>
</protein>
<gene>
    <name evidence="4" type="primary">dinB</name>
    <name evidence="7" type="ORF">ACFSYJ_02325</name>
</gene>
<dbReference type="InterPro" id="IPR024728">
    <property type="entry name" value="PolY_HhH_motif"/>
</dbReference>
<keyword evidence="4" id="KW-0227">DNA damage</keyword>
<evidence type="ECO:0000256" key="3">
    <source>
        <dbReference type="ARBA" id="ARBA00049244"/>
    </source>
</evidence>
<dbReference type="Gene3D" id="3.40.1170.60">
    <property type="match status" value="1"/>
</dbReference>
<dbReference type="SUPFAM" id="SSF56672">
    <property type="entry name" value="DNA/RNA polymerases"/>
    <property type="match status" value="1"/>
</dbReference>
<dbReference type="InterPro" id="IPR001126">
    <property type="entry name" value="UmuC"/>
</dbReference>
<keyword evidence="4" id="KW-0515">Mutator protein</keyword>
<feature type="region of interest" description="Disordered" evidence="5">
    <location>
        <begin position="361"/>
        <end position="387"/>
    </location>
</feature>
<dbReference type="PROSITE" id="PS50173">
    <property type="entry name" value="UMUC"/>
    <property type="match status" value="1"/>
</dbReference>
<feature type="active site" evidence="4">
    <location>
        <position position="105"/>
    </location>
</feature>
<keyword evidence="4" id="KW-0235">DNA replication</keyword>
<dbReference type="InterPro" id="IPR050116">
    <property type="entry name" value="DNA_polymerase-Y"/>
</dbReference>
<comment type="catalytic activity">
    <reaction evidence="3 4">
        <text>DNA(n) + a 2'-deoxyribonucleoside 5'-triphosphate = DNA(n+1) + diphosphate</text>
        <dbReference type="Rhea" id="RHEA:22508"/>
        <dbReference type="Rhea" id="RHEA-COMP:17339"/>
        <dbReference type="Rhea" id="RHEA-COMP:17340"/>
        <dbReference type="ChEBI" id="CHEBI:33019"/>
        <dbReference type="ChEBI" id="CHEBI:61560"/>
        <dbReference type="ChEBI" id="CHEBI:173112"/>
        <dbReference type="EC" id="2.7.7.7"/>
    </reaction>
</comment>
<dbReference type="Gene3D" id="1.10.150.20">
    <property type="entry name" value="5' to 3' exonuclease, C-terminal subdomain"/>
    <property type="match status" value="1"/>
</dbReference>
<dbReference type="PANTHER" id="PTHR11076">
    <property type="entry name" value="DNA REPAIR POLYMERASE UMUC / TRANSFERASE FAMILY MEMBER"/>
    <property type="match status" value="1"/>
</dbReference>
<dbReference type="EC" id="2.7.7.7" evidence="4"/>
<comment type="subcellular location">
    <subcellularLocation>
        <location evidence="4">Cytoplasm</location>
    </subcellularLocation>
</comment>
<proteinExistence type="inferred from homology"/>
<keyword evidence="4 7" id="KW-0548">Nucleotidyltransferase</keyword>
<dbReference type="InterPro" id="IPR043502">
    <property type="entry name" value="DNA/RNA_pol_sf"/>
</dbReference>
<reference evidence="8" key="1">
    <citation type="journal article" date="2019" name="Int. J. Syst. Evol. Microbiol.">
        <title>The Global Catalogue of Microorganisms (GCM) 10K type strain sequencing project: providing services to taxonomists for standard genome sequencing and annotation.</title>
        <authorList>
            <consortium name="The Broad Institute Genomics Platform"/>
            <consortium name="The Broad Institute Genome Sequencing Center for Infectious Disease"/>
            <person name="Wu L."/>
            <person name="Ma J."/>
        </authorList>
    </citation>
    <scope>NUCLEOTIDE SEQUENCE [LARGE SCALE GENOMIC DNA]</scope>
    <source>
        <strain evidence="8">CGMCC 4.7643</strain>
    </source>
</reference>
<comment type="subunit">
    <text evidence="4">Monomer.</text>
</comment>
<dbReference type="GO" id="GO:0003887">
    <property type="term" value="F:DNA-directed DNA polymerase activity"/>
    <property type="evidence" value="ECO:0007669"/>
    <property type="project" value="UniProtKB-EC"/>
</dbReference>
<dbReference type="NCBIfam" id="NF002677">
    <property type="entry name" value="PRK02406.1"/>
    <property type="match status" value="1"/>
</dbReference>
<dbReference type="InterPro" id="IPR036775">
    <property type="entry name" value="DNA_pol_Y-fam_lit_finger_sf"/>
</dbReference>
<evidence type="ECO:0000259" key="6">
    <source>
        <dbReference type="PROSITE" id="PS50173"/>
    </source>
</evidence>
<evidence type="ECO:0000256" key="2">
    <source>
        <dbReference type="ARBA" id="ARBA00025589"/>
    </source>
</evidence>
<dbReference type="Proteomes" id="UP001597419">
    <property type="component" value="Unassembled WGS sequence"/>
</dbReference>
<keyword evidence="4" id="KW-0479">Metal-binding</keyword>
<dbReference type="InterPro" id="IPR043128">
    <property type="entry name" value="Rev_trsase/Diguanyl_cyclase"/>
</dbReference>
<evidence type="ECO:0000313" key="8">
    <source>
        <dbReference type="Proteomes" id="UP001597419"/>
    </source>
</evidence>
<dbReference type="HAMAP" id="MF_01113">
    <property type="entry name" value="DNApol_IV"/>
    <property type="match status" value="1"/>
</dbReference>
<dbReference type="NCBIfam" id="NF002882">
    <property type="entry name" value="PRK03348.1"/>
    <property type="match status" value="1"/>
</dbReference>
<dbReference type="PANTHER" id="PTHR11076:SF33">
    <property type="entry name" value="DNA POLYMERASE KAPPA"/>
    <property type="match status" value="1"/>
</dbReference>
<organism evidence="7 8">
    <name type="scientific">Amycolatopsis samaneae</name>
    <dbReference type="NCBI Taxonomy" id="664691"/>
    <lineage>
        <taxon>Bacteria</taxon>
        <taxon>Bacillati</taxon>
        <taxon>Actinomycetota</taxon>
        <taxon>Actinomycetes</taxon>
        <taxon>Pseudonocardiales</taxon>
        <taxon>Pseudonocardiaceae</taxon>
        <taxon>Amycolatopsis</taxon>
    </lineage>
</organism>
<dbReference type="InterPro" id="IPR022880">
    <property type="entry name" value="DNApol_IV"/>
</dbReference>
<evidence type="ECO:0000256" key="1">
    <source>
        <dbReference type="ARBA" id="ARBA00010945"/>
    </source>
</evidence>
<dbReference type="Pfam" id="PF00817">
    <property type="entry name" value="IMS"/>
    <property type="match status" value="1"/>
</dbReference>
<feature type="domain" description="UmuC" evidence="6">
    <location>
        <begin position="5"/>
        <end position="187"/>
    </location>
</feature>
<feature type="site" description="Substrate discrimination" evidence="4">
    <location>
        <position position="14"/>
    </location>
</feature>
<keyword evidence="4" id="KW-0234">DNA repair</keyword>
<evidence type="ECO:0000256" key="5">
    <source>
        <dbReference type="SAM" id="MobiDB-lite"/>
    </source>
</evidence>
<dbReference type="Pfam" id="PF11798">
    <property type="entry name" value="IMS_HHH"/>
    <property type="match status" value="1"/>
</dbReference>
<keyword evidence="4" id="KW-0238">DNA-binding</keyword>
<comment type="caution">
    <text evidence="7">The sequence shown here is derived from an EMBL/GenBank/DDBJ whole genome shotgun (WGS) entry which is preliminary data.</text>
</comment>